<feature type="compositionally biased region" description="Polar residues" evidence="1">
    <location>
        <begin position="162"/>
        <end position="175"/>
    </location>
</feature>
<accession>A0A067SRL9</accession>
<feature type="region of interest" description="Disordered" evidence="1">
    <location>
        <begin position="136"/>
        <end position="175"/>
    </location>
</feature>
<evidence type="ECO:0000313" key="3">
    <source>
        <dbReference type="Proteomes" id="UP000027222"/>
    </source>
</evidence>
<evidence type="ECO:0000313" key="2">
    <source>
        <dbReference type="EMBL" id="KDR72692.1"/>
    </source>
</evidence>
<gene>
    <name evidence="2" type="ORF">GALMADRAFT_252893</name>
</gene>
<dbReference type="HOGENOM" id="CLU_1042236_0_0_1"/>
<organism evidence="2 3">
    <name type="scientific">Galerina marginata (strain CBS 339.88)</name>
    <dbReference type="NCBI Taxonomy" id="685588"/>
    <lineage>
        <taxon>Eukaryota</taxon>
        <taxon>Fungi</taxon>
        <taxon>Dikarya</taxon>
        <taxon>Basidiomycota</taxon>
        <taxon>Agaricomycotina</taxon>
        <taxon>Agaricomycetes</taxon>
        <taxon>Agaricomycetidae</taxon>
        <taxon>Agaricales</taxon>
        <taxon>Agaricineae</taxon>
        <taxon>Strophariaceae</taxon>
        <taxon>Galerina</taxon>
    </lineage>
</organism>
<sequence length="267" mass="29145">MPIQTRSAARKAQAFDAITCVEKVVYVRTAQYATGEGTQIRWEHDEAPGTTKTEGEEAEAGTAGIDCTGASALGAAYSYSSLFGGSLSSISSSGSSDLSDSSFGSTFPDNSSNGADQSLFDTYLALVMAPCLPHQEGGPQVQSALSAPLMGGPPGHSKAHRSNTGEGTFQESSCPQTRTTCSIPLLAENLQHLLTPRLFSKESWRKWRNREKNSWQPWEKPMKRTRIWIAMLGKLMFPEESCQHLLKRLLWAQLERKSLKTPSTLLQ</sequence>
<keyword evidence="3" id="KW-1185">Reference proteome</keyword>
<dbReference type="AlphaFoldDB" id="A0A067SRL9"/>
<name>A0A067SRL9_GALM3</name>
<dbReference type="EMBL" id="KL142388">
    <property type="protein sequence ID" value="KDR72692.1"/>
    <property type="molecule type" value="Genomic_DNA"/>
</dbReference>
<protein>
    <submittedName>
        <fullName evidence="2">Uncharacterized protein</fullName>
    </submittedName>
</protein>
<proteinExistence type="predicted"/>
<reference evidence="3" key="1">
    <citation type="journal article" date="2014" name="Proc. Natl. Acad. Sci. U.S.A.">
        <title>Extensive sampling of basidiomycete genomes demonstrates inadequacy of the white-rot/brown-rot paradigm for wood decay fungi.</title>
        <authorList>
            <person name="Riley R."/>
            <person name="Salamov A.A."/>
            <person name="Brown D.W."/>
            <person name="Nagy L.G."/>
            <person name="Floudas D."/>
            <person name="Held B.W."/>
            <person name="Levasseur A."/>
            <person name="Lombard V."/>
            <person name="Morin E."/>
            <person name="Otillar R."/>
            <person name="Lindquist E.A."/>
            <person name="Sun H."/>
            <person name="LaButti K.M."/>
            <person name="Schmutz J."/>
            <person name="Jabbour D."/>
            <person name="Luo H."/>
            <person name="Baker S.E."/>
            <person name="Pisabarro A.G."/>
            <person name="Walton J.D."/>
            <person name="Blanchette R.A."/>
            <person name="Henrissat B."/>
            <person name="Martin F."/>
            <person name="Cullen D."/>
            <person name="Hibbett D.S."/>
            <person name="Grigoriev I.V."/>
        </authorList>
    </citation>
    <scope>NUCLEOTIDE SEQUENCE [LARGE SCALE GENOMIC DNA]</scope>
    <source>
        <strain evidence="3">CBS 339.88</strain>
    </source>
</reference>
<evidence type="ECO:0000256" key="1">
    <source>
        <dbReference type="SAM" id="MobiDB-lite"/>
    </source>
</evidence>
<dbReference type="Proteomes" id="UP000027222">
    <property type="component" value="Unassembled WGS sequence"/>
</dbReference>